<dbReference type="EMBL" id="FQZM01000003">
    <property type="protein sequence ID" value="SHI36632.1"/>
    <property type="molecule type" value="Genomic_DNA"/>
</dbReference>
<gene>
    <name evidence="1" type="ORF">SAMN02745219_00170</name>
</gene>
<sequence>MATVKVEEINLAALETQLDRICQGCDLYNSAGCKESQCLVGFARKVLSFAAQKKLLDIPGASKLLPTQDFKPYYPEQVAGAIAETCRQCRQCRDNHSPDCVIALVRSALESALLQETIDYPGSVFLYLARIKEQHPQLAALLARELQKGRT</sequence>
<evidence type="ECO:0008006" key="3">
    <source>
        <dbReference type="Google" id="ProtNLM"/>
    </source>
</evidence>
<dbReference type="AlphaFoldDB" id="A0A1M6AJH9"/>
<dbReference type="Proteomes" id="UP000184529">
    <property type="component" value="Unassembled WGS sequence"/>
</dbReference>
<proteinExistence type="predicted"/>
<protein>
    <recommendedName>
        <fullName evidence="3">Prismane/CO dehydrogenase family protein</fullName>
    </recommendedName>
</protein>
<dbReference type="RefSeq" id="WP_072866865.1">
    <property type="nucleotide sequence ID" value="NZ_FQZM01000003.1"/>
</dbReference>
<evidence type="ECO:0000313" key="2">
    <source>
        <dbReference type="Proteomes" id="UP000184529"/>
    </source>
</evidence>
<name>A0A1M6AJH9_9FIRM</name>
<reference evidence="2" key="1">
    <citation type="submission" date="2016-11" db="EMBL/GenBank/DDBJ databases">
        <authorList>
            <person name="Varghese N."/>
            <person name="Submissions S."/>
        </authorList>
    </citation>
    <scope>NUCLEOTIDE SEQUENCE [LARGE SCALE GENOMIC DNA]</scope>
    <source>
        <strain evidence="2">DSM 16057</strain>
    </source>
</reference>
<organism evidence="1 2">
    <name type="scientific">Desulfofundulus thermosubterraneus DSM 16057</name>
    <dbReference type="NCBI Taxonomy" id="1121432"/>
    <lineage>
        <taxon>Bacteria</taxon>
        <taxon>Bacillati</taxon>
        <taxon>Bacillota</taxon>
        <taxon>Clostridia</taxon>
        <taxon>Eubacteriales</taxon>
        <taxon>Peptococcaceae</taxon>
        <taxon>Desulfofundulus</taxon>
    </lineage>
</organism>
<evidence type="ECO:0000313" key="1">
    <source>
        <dbReference type="EMBL" id="SHI36632.1"/>
    </source>
</evidence>
<keyword evidence="2" id="KW-1185">Reference proteome</keyword>
<dbReference type="STRING" id="1121432.SAMN02745219_00170"/>
<accession>A0A1M6AJH9</accession>
<dbReference type="OrthoDB" id="1681497at2"/>